<proteinExistence type="predicted"/>
<keyword evidence="3" id="KW-0378">Hydrolase</keyword>
<dbReference type="InterPro" id="IPR014001">
    <property type="entry name" value="Helicase_ATP-bd"/>
</dbReference>
<dbReference type="GO" id="GO:0007131">
    <property type="term" value="P:reciprocal meiotic recombination"/>
    <property type="evidence" value="ECO:0007669"/>
    <property type="project" value="TreeGrafter"/>
</dbReference>
<protein>
    <recommendedName>
        <fullName evidence="1">DNA helicase</fullName>
        <ecNumber evidence="1">3.6.4.12</ecNumber>
    </recommendedName>
</protein>
<dbReference type="GO" id="GO:0005634">
    <property type="term" value="C:nucleus"/>
    <property type="evidence" value="ECO:0007669"/>
    <property type="project" value="TreeGrafter"/>
</dbReference>
<evidence type="ECO:0000256" key="3">
    <source>
        <dbReference type="ARBA" id="ARBA00022801"/>
    </source>
</evidence>
<dbReference type="GO" id="GO:0000724">
    <property type="term" value="P:double-strand break repair via homologous recombination"/>
    <property type="evidence" value="ECO:0007669"/>
    <property type="project" value="TreeGrafter"/>
</dbReference>
<name>A0A1B7TFL0_9ASCO</name>
<dbReference type="Gene3D" id="3.40.50.300">
    <property type="entry name" value="P-loop containing nucleotide triphosphate hydrolases"/>
    <property type="match status" value="1"/>
</dbReference>
<evidence type="ECO:0000313" key="9">
    <source>
        <dbReference type="Proteomes" id="UP000092321"/>
    </source>
</evidence>
<dbReference type="AlphaFoldDB" id="A0A1B7TFL0"/>
<dbReference type="SUPFAM" id="SSF52540">
    <property type="entry name" value="P-loop containing nucleoside triphosphate hydrolases"/>
    <property type="match status" value="2"/>
</dbReference>
<dbReference type="InterPro" id="IPR050496">
    <property type="entry name" value="SNF2_RAD54_helicase_repair"/>
</dbReference>
<dbReference type="GO" id="GO:0005524">
    <property type="term" value="F:ATP binding"/>
    <property type="evidence" value="ECO:0007669"/>
    <property type="project" value="InterPro"/>
</dbReference>
<keyword evidence="9" id="KW-1185">Reference proteome</keyword>
<dbReference type="CDD" id="cd18004">
    <property type="entry name" value="DEXHc_RAD54"/>
    <property type="match status" value="1"/>
</dbReference>
<dbReference type="SMART" id="SM00490">
    <property type="entry name" value="HELICc"/>
    <property type="match status" value="1"/>
</dbReference>
<dbReference type="InterPro" id="IPR001650">
    <property type="entry name" value="Helicase_C-like"/>
</dbReference>
<dbReference type="PANTHER" id="PTHR45629">
    <property type="entry name" value="SNF2/RAD54 FAMILY MEMBER"/>
    <property type="match status" value="1"/>
</dbReference>
<dbReference type="GO" id="GO:0015616">
    <property type="term" value="F:DNA translocase activity"/>
    <property type="evidence" value="ECO:0007669"/>
    <property type="project" value="TreeGrafter"/>
</dbReference>
<organism evidence="8 9">
    <name type="scientific">Hanseniaspora valbyensis NRRL Y-1626</name>
    <dbReference type="NCBI Taxonomy" id="766949"/>
    <lineage>
        <taxon>Eukaryota</taxon>
        <taxon>Fungi</taxon>
        <taxon>Dikarya</taxon>
        <taxon>Ascomycota</taxon>
        <taxon>Saccharomycotina</taxon>
        <taxon>Saccharomycetes</taxon>
        <taxon>Saccharomycodales</taxon>
        <taxon>Saccharomycodaceae</taxon>
        <taxon>Hanseniaspora</taxon>
    </lineage>
</organism>
<dbReference type="GO" id="GO:0003678">
    <property type="term" value="F:DNA helicase activity"/>
    <property type="evidence" value="ECO:0007669"/>
    <property type="project" value="UniProtKB-EC"/>
</dbReference>
<evidence type="ECO:0000313" key="8">
    <source>
        <dbReference type="EMBL" id="OBA27500.1"/>
    </source>
</evidence>
<feature type="domain" description="Helicase ATP-binding" evidence="6">
    <location>
        <begin position="291"/>
        <end position="479"/>
    </location>
</feature>
<dbReference type="InterPro" id="IPR027417">
    <property type="entry name" value="P-loop_NTPase"/>
</dbReference>
<dbReference type="Pfam" id="PF00271">
    <property type="entry name" value="Helicase_C"/>
    <property type="match status" value="1"/>
</dbReference>
<comment type="caution">
    <text evidence="8">The sequence shown here is derived from an EMBL/GenBank/DDBJ whole genome shotgun (WGS) entry which is preliminary data.</text>
</comment>
<dbReference type="InterPro" id="IPR038718">
    <property type="entry name" value="SNF2-like_sf"/>
</dbReference>
<feature type="domain" description="Helicase C-terminal" evidence="7">
    <location>
        <begin position="629"/>
        <end position="787"/>
    </location>
</feature>
<evidence type="ECO:0000256" key="1">
    <source>
        <dbReference type="ARBA" id="ARBA00012551"/>
    </source>
</evidence>
<evidence type="ECO:0000259" key="7">
    <source>
        <dbReference type="PROSITE" id="PS51194"/>
    </source>
</evidence>
<evidence type="ECO:0000256" key="5">
    <source>
        <dbReference type="ARBA" id="ARBA00047995"/>
    </source>
</evidence>
<dbReference type="SMART" id="SM00487">
    <property type="entry name" value="DEXDc"/>
    <property type="match status" value="1"/>
</dbReference>
<dbReference type="GO" id="GO:0016787">
    <property type="term" value="F:hydrolase activity"/>
    <property type="evidence" value="ECO:0007669"/>
    <property type="project" value="UniProtKB-KW"/>
</dbReference>
<dbReference type="Gene3D" id="1.20.120.850">
    <property type="entry name" value="SWI2/SNF2 ATPases, N-terminal domain"/>
    <property type="match status" value="1"/>
</dbReference>
<dbReference type="InterPro" id="IPR049730">
    <property type="entry name" value="SNF2/RAD54-like_C"/>
</dbReference>
<dbReference type="OrthoDB" id="413460at2759"/>
<evidence type="ECO:0000256" key="2">
    <source>
        <dbReference type="ARBA" id="ARBA00022741"/>
    </source>
</evidence>
<reference evidence="9" key="1">
    <citation type="journal article" date="2016" name="Proc. Natl. Acad. Sci. U.S.A.">
        <title>Comparative genomics of biotechnologically important yeasts.</title>
        <authorList>
            <person name="Riley R."/>
            <person name="Haridas S."/>
            <person name="Wolfe K.H."/>
            <person name="Lopes M.R."/>
            <person name="Hittinger C.T."/>
            <person name="Goeker M."/>
            <person name="Salamov A.A."/>
            <person name="Wisecaver J.H."/>
            <person name="Long T.M."/>
            <person name="Calvey C.H."/>
            <person name="Aerts A.L."/>
            <person name="Barry K.W."/>
            <person name="Choi C."/>
            <person name="Clum A."/>
            <person name="Coughlan A.Y."/>
            <person name="Deshpande S."/>
            <person name="Douglass A.P."/>
            <person name="Hanson S.J."/>
            <person name="Klenk H.-P."/>
            <person name="LaButti K.M."/>
            <person name="Lapidus A."/>
            <person name="Lindquist E.A."/>
            <person name="Lipzen A.M."/>
            <person name="Meier-Kolthoff J.P."/>
            <person name="Ohm R.A."/>
            <person name="Otillar R.P."/>
            <person name="Pangilinan J.L."/>
            <person name="Peng Y."/>
            <person name="Rokas A."/>
            <person name="Rosa C.A."/>
            <person name="Scheuner C."/>
            <person name="Sibirny A.A."/>
            <person name="Slot J.C."/>
            <person name="Stielow J.B."/>
            <person name="Sun H."/>
            <person name="Kurtzman C.P."/>
            <person name="Blackwell M."/>
            <person name="Grigoriev I.V."/>
            <person name="Jeffries T.W."/>
        </authorList>
    </citation>
    <scope>NUCLEOTIDE SEQUENCE [LARGE SCALE GENOMIC DNA]</scope>
    <source>
        <strain evidence="9">NRRL Y-1626</strain>
    </source>
</reference>
<keyword evidence="2" id="KW-0547">Nucleotide-binding</keyword>
<dbReference type="Gene3D" id="3.40.50.10810">
    <property type="entry name" value="Tandem AAA-ATPase domain"/>
    <property type="match status" value="1"/>
</dbReference>
<dbReference type="EMBL" id="LXPE01000008">
    <property type="protein sequence ID" value="OBA27500.1"/>
    <property type="molecule type" value="Genomic_DNA"/>
</dbReference>
<evidence type="ECO:0000259" key="6">
    <source>
        <dbReference type="PROSITE" id="PS51192"/>
    </source>
</evidence>
<dbReference type="CDD" id="cd18793">
    <property type="entry name" value="SF2_C_SNF"/>
    <property type="match status" value="1"/>
</dbReference>
<dbReference type="Pfam" id="PF00176">
    <property type="entry name" value="SNF2-rel_dom"/>
    <property type="match status" value="1"/>
</dbReference>
<dbReference type="PROSITE" id="PS51194">
    <property type="entry name" value="HELICASE_CTER"/>
    <property type="match status" value="1"/>
</dbReference>
<dbReference type="InterPro" id="IPR000330">
    <property type="entry name" value="SNF2_N"/>
</dbReference>
<evidence type="ECO:0000256" key="4">
    <source>
        <dbReference type="ARBA" id="ARBA00022840"/>
    </source>
</evidence>
<dbReference type="EC" id="3.6.4.12" evidence="1"/>
<accession>A0A1B7TFL0</accession>
<gene>
    <name evidence="8" type="ORF">HANVADRAFT_52248</name>
</gene>
<keyword evidence="4" id="KW-0067">ATP-binding</keyword>
<dbReference type="PROSITE" id="PS51192">
    <property type="entry name" value="HELICASE_ATP_BIND_1"/>
    <property type="match status" value="1"/>
</dbReference>
<sequence length="915" mass="104256">MNNLLKPFVPPQRKKLDDALKPKLSIRKTDIPRFSTNGQTKLTVKRTIDLTNTPSFKSPENAKELCHLLYRKKSNKKNKSWGLDAYAVITSKKDVTFNFATHKKLFVKVYNSETGNFIAGLSIIDDCDENIAMYGNFEFQFSHYITSKEEIERAFEILNIKNKNGTKGPILEAQDDVINLETISPNLDSQELSDKEDIQIVKKIKTASSDISRQFVIPIKAGNKEEINNYNHVNPLPGKPLFNKDKIPNALVMNKENSYTDVDVVVDPLLSNVLRQHQREGVKFMYDCIMNVKSRDITGCLLADEMGLGKTLMSIALIWTLLKQSPHAKLHSSVLDNGAINKVLIVCPVSLINNWKLEFKKWLGTKVGVKVLNTKAGYNSAEKDKQDFQNFFNVQRVFQVVIISYEKVLSLKSIFEKADFKDKIDLLVCDEAHKLKNNSSKILQILKTVDFKKKIMLTGTPIQNDLQEFFTICDFLNPGFLGNLNQFKKNYIIPITKARNTESRFNKNILELGEQQSNELIQETSKFILRRTNDILNRFLPPKRDYIIFCKPTKHQIEITENILASCNIGSGSNSSASSLGLITLLKKICNTPKLLQTDSYYKSTLVSKNNSISISNNKSNEDSGKMRVLDNLLAQISSVTNDKIVIISNYTQTLDIIQDLLKYKHQMPFTRLDGATPAKLRPSIVKDFNTNQHIKCFLLSAKSGGMGLNLIGGNRLILFDNDWNPAIDQQAMGRVHRDGQKKECFIYRLVSTGMIDEKILQRQVTKINLSKKILNDDTDSNEEKIDKKQSKNDSDIFDTEDLKDLFTIKKGTRSNTHDLICDCNGDGKLPDADVDQDEDLSELDIFQNKFISGGQVEVVLEKMENQREKEKRKLMKQCFKGYSHFDLTFTNEHKMIDSILNNIDRKDISFVLEK</sequence>
<dbReference type="PANTHER" id="PTHR45629:SF7">
    <property type="entry name" value="DNA EXCISION REPAIR PROTEIN ERCC-6-RELATED"/>
    <property type="match status" value="1"/>
</dbReference>
<comment type="catalytic activity">
    <reaction evidence="5">
        <text>ATP + H2O = ADP + phosphate + H(+)</text>
        <dbReference type="Rhea" id="RHEA:13065"/>
        <dbReference type="ChEBI" id="CHEBI:15377"/>
        <dbReference type="ChEBI" id="CHEBI:15378"/>
        <dbReference type="ChEBI" id="CHEBI:30616"/>
        <dbReference type="ChEBI" id="CHEBI:43474"/>
        <dbReference type="ChEBI" id="CHEBI:456216"/>
        <dbReference type="EC" id="3.6.4.12"/>
    </reaction>
</comment>
<dbReference type="Proteomes" id="UP000092321">
    <property type="component" value="Unassembled WGS sequence"/>
</dbReference>